<evidence type="ECO:0000313" key="1">
    <source>
        <dbReference type="EMBL" id="KFF10352.1"/>
    </source>
</evidence>
<dbReference type="Proteomes" id="UP000028712">
    <property type="component" value="Unassembled WGS sequence"/>
</dbReference>
<dbReference type="OrthoDB" id="1450780at2"/>
<evidence type="ECO:0000313" key="3">
    <source>
        <dbReference type="Proteomes" id="UP000028712"/>
    </source>
</evidence>
<evidence type="ECO:0000313" key="4">
    <source>
        <dbReference type="Proteomes" id="UP000198424"/>
    </source>
</evidence>
<name>A0A086A0Y8_FLAHY</name>
<organism evidence="1 3">
    <name type="scientific">Flavobacterium hydatis</name>
    <name type="common">Cytophaga aquatilis</name>
    <dbReference type="NCBI Taxonomy" id="991"/>
    <lineage>
        <taxon>Bacteria</taxon>
        <taxon>Pseudomonadati</taxon>
        <taxon>Bacteroidota</taxon>
        <taxon>Flavobacteriia</taxon>
        <taxon>Flavobacteriales</taxon>
        <taxon>Flavobacteriaceae</taxon>
        <taxon>Flavobacterium</taxon>
    </lineage>
</organism>
<gene>
    <name evidence="2" type="ORF">B0A62_14745</name>
    <name evidence="1" type="ORF">IW20_21025</name>
</gene>
<reference evidence="1 3" key="1">
    <citation type="submission" date="2014-07" db="EMBL/GenBank/DDBJ databases">
        <title>Genome of Flavobacterium hydatis DSM 2063.</title>
        <authorList>
            <person name="Pipes S.E."/>
            <person name="Stropko S.J."/>
            <person name="Newman J.D."/>
        </authorList>
    </citation>
    <scope>NUCLEOTIDE SEQUENCE [LARGE SCALE GENOMIC DNA]</scope>
    <source>
        <strain evidence="1 3">DSM 2063</strain>
    </source>
</reference>
<sequence>MKLKLLLSLLFMTQISFSQKKITDLEKMNLKGDIVSIKTIEKKMPSIIVEGSDFNSRKEINFYVFNKNGYIIEEKSIVRDQFDSKKKKYYNSLNQISKVETYDSEDNLELDKNFEYEYDNNGEINKITYSNSPSVYRNELIKKGNIKTFIRFEFNDEKVESKTFERIENEKGKVIEDNYYIRDKLYSKTLQSYDIKGLLSRKKYSQYWNGKETINIEEYLYNKNNDIIKITTLDENNNIVNEENVIYVYDKKGNWIRKDSQGSEIITTERNIDYIK</sequence>
<comment type="caution">
    <text evidence="1">The sequence shown here is derived from an EMBL/GenBank/DDBJ whole genome shotgun (WGS) entry which is preliminary data.</text>
</comment>
<accession>A0A086A0Y8</accession>
<evidence type="ECO:0008006" key="5">
    <source>
        <dbReference type="Google" id="ProtNLM"/>
    </source>
</evidence>
<proteinExistence type="predicted"/>
<dbReference type="EMBL" id="MUGY01000019">
    <property type="protein sequence ID" value="OXA92658.1"/>
    <property type="molecule type" value="Genomic_DNA"/>
</dbReference>
<dbReference type="EMBL" id="JPRM01000040">
    <property type="protein sequence ID" value="KFF10352.1"/>
    <property type="molecule type" value="Genomic_DNA"/>
</dbReference>
<dbReference type="RefSeq" id="WP_035626840.1">
    <property type="nucleotide sequence ID" value="NZ_JBEWQG010000013.1"/>
</dbReference>
<reference evidence="2 4" key="2">
    <citation type="submission" date="2016-11" db="EMBL/GenBank/DDBJ databases">
        <title>Whole genomes of Flavobacteriaceae.</title>
        <authorList>
            <person name="Stine C."/>
            <person name="Li C."/>
            <person name="Tadesse D."/>
        </authorList>
    </citation>
    <scope>NUCLEOTIDE SEQUENCE [LARGE SCALE GENOMIC DNA]</scope>
    <source>
        <strain evidence="2 4">ATCC 29551</strain>
    </source>
</reference>
<dbReference type="AlphaFoldDB" id="A0A086A0Y8"/>
<keyword evidence="4" id="KW-1185">Reference proteome</keyword>
<dbReference type="Proteomes" id="UP000198424">
    <property type="component" value="Unassembled WGS sequence"/>
</dbReference>
<evidence type="ECO:0000313" key="2">
    <source>
        <dbReference type="EMBL" id="OXA92658.1"/>
    </source>
</evidence>
<protein>
    <recommendedName>
        <fullName evidence="5">Sugar-binding protein</fullName>
    </recommendedName>
</protein>